<dbReference type="EMBL" id="GBXM01105408">
    <property type="protein sequence ID" value="JAH03169.1"/>
    <property type="molecule type" value="Transcribed_RNA"/>
</dbReference>
<evidence type="ECO:0000313" key="1">
    <source>
        <dbReference type="EMBL" id="JAH03169.1"/>
    </source>
</evidence>
<proteinExistence type="predicted"/>
<name>A0A0E9PF43_ANGAN</name>
<protein>
    <submittedName>
        <fullName evidence="1">Uncharacterized protein</fullName>
    </submittedName>
</protein>
<reference evidence="1" key="1">
    <citation type="submission" date="2014-11" db="EMBL/GenBank/DDBJ databases">
        <authorList>
            <person name="Amaro Gonzalez C."/>
        </authorList>
    </citation>
    <scope>NUCLEOTIDE SEQUENCE</scope>
</reference>
<dbReference type="AlphaFoldDB" id="A0A0E9PF43"/>
<organism evidence="1">
    <name type="scientific">Anguilla anguilla</name>
    <name type="common">European freshwater eel</name>
    <name type="synonym">Muraena anguilla</name>
    <dbReference type="NCBI Taxonomy" id="7936"/>
    <lineage>
        <taxon>Eukaryota</taxon>
        <taxon>Metazoa</taxon>
        <taxon>Chordata</taxon>
        <taxon>Craniata</taxon>
        <taxon>Vertebrata</taxon>
        <taxon>Euteleostomi</taxon>
        <taxon>Actinopterygii</taxon>
        <taxon>Neopterygii</taxon>
        <taxon>Teleostei</taxon>
        <taxon>Anguilliformes</taxon>
        <taxon>Anguillidae</taxon>
        <taxon>Anguilla</taxon>
    </lineage>
</organism>
<reference evidence="1" key="2">
    <citation type="journal article" date="2015" name="Fish Shellfish Immunol.">
        <title>Early steps in the European eel (Anguilla anguilla)-Vibrio vulnificus interaction in the gills: Role of the RtxA13 toxin.</title>
        <authorList>
            <person name="Callol A."/>
            <person name="Pajuelo D."/>
            <person name="Ebbesson L."/>
            <person name="Teles M."/>
            <person name="MacKenzie S."/>
            <person name="Amaro C."/>
        </authorList>
    </citation>
    <scope>NUCLEOTIDE SEQUENCE</scope>
</reference>
<sequence length="33" mass="3645">MADLELLILYPENSPKDSIRLTSVGIDVVKLDS</sequence>
<accession>A0A0E9PF43</accession>